<evidence type="ECO:0000256" key="2">
    <source>
        <dbReference type="SAM" id="Phobius"/>
    </source>
</evidence>
<evidence type="ECO:0000313" key="4">
    <source>
        <dbReference type="EMBL" id="MBI9116163.1"/>
    </source>
</evidence>
<keyword evidence="5" id="KW-1185">Reference proteome</keyword>
<dbReference type="AlphaFoldDB" id="A0A934I6F5"/>
<dbReference type="Proteomes" id="UP000602087">
    <property type="component" value="Unassembled WGS sequence"/>
</dbReference>
<dbReference type="EMBL" id="JAEINH010000018">
    <property type="protein sequence ID" value="MBI9116163.1"/>
    <property type="molecule type" value="Genomic_DNA"/>
</dbReference>
<feature type="transmembrane region" description="Helical" evidence="2">
    <location>
        <begin position="28"/>
        <end position="49"/>
    </location>
</feature>
<feature type="region of interest" description="Disordered" evidence="1">
    <location>
        <begin position="51"/>
        <end position="82"/>
    </location>
</feature>
<comment type="caution">
    <text evidence="4">The sequence shown here is derived from an EMBL/GenBank/DDBJ whole genome shotgun (WGS) entry which is preliminary data.</text>
</comment>
<accession>A0A934I6F5</accession>
<proteinExistence type="predicted"/>
<dbReference type="InterPro" id="IPR025403">
    <property type="entry name" value="TgpA-like_C"/>
</dbReference>
<evidence type="ECO:0000313" key="5">
    <source>
        <dbReference type="Proteomes" id="UP000602087"/>
    </source>
</evidence>
<feature type="compositionally biased region" description="Low complexity" evidence="1">
    <location>
        <begin position="7"/>
        <end position="22"/>
    </location>
</feature>
<keyword evidence="2" id="KW-1133">Transmembrane helix</keyword>
<name>A0A934I6F5_9MICO</name>
<evidence type="ECO:0000256" key="1">
    <source>
        <dbReference type="SAM" id="MobiDB-lite"/>
    </source>
</evidence>
<feature type="region of interest" description="Disordered" evidence="1">
    <location>
        <begin position="1"/>
        <end position="22"/>
    </location>
</feature>
<feature type="compositionally biased region" description="Low complexity" evidence="1">
    <location>
        <begin position="51"/>
        <end position="70"/>
    </location>
</feature>
<protein>
    <submittedName>
        <fullName evidence="4">DUF4129 domain-containing protein</fullName>
    </submittedName>
</protein>
<dbReference type="RefSeq" id="WP_198734732.1">
    <property type="nucleotide sequence ID" value="NZ_JAEINH010000018.1"/>
</dbReference>
<feature type="domain" description="Protein-glutamine gamma-glutamyltransferase-like C-terminal" evidence="3">
    <location>
        <begin position="180"/>
        <end position="248"/>
    </location>
</feature>
<reference evidence="4" key="1">
    <citation type="submission" date="2020-12" db="EMBL/GenBank/DDBJ databases">
        <title>Sanguibacter suaedae sp. nov., isolated from Suaeda aralocaspica.</title>
        <authorList>
            <person name="Ma Q."/>
        </authorList>
    </citation>
    <scope>NUCLEOTIDE SEQUENCE</scope>
    <source>
        <strain evidence="4">YZGR15</strain>
    </source>
</reference>
<evidence type="ECO:0000259" key="3">
    <source>
        <dbReference type="Pfam" id="PF13559"/>
    </source>
</evidence>
<keyword evidence="2" id="KW-0812">Transmembrane</keyword>
<organism evidence="4 5">
    <name type="scientific">Sanguibacter suaedae</name>
    <dbReference type="NCBI Taxonomy" id="2795737"/>
    <lineage>
        <taxon>Bacteria</taxon>
        <taxon>Bacillati</taxon>
        <taxon>Actinomycetota</taxon>
        <taxon>Actinomycetes</taxon>
        <taxon>Micrococcales</taxon>
        <taxon>Sanguibacteraceae</taxon>
        <taxon>Sanguibacter</taxon>
    </lineage>
</organism>
<gene>
    <name evidence="4" type="ORF">JAV76_14195</name>
</gene>
<dbReference type="Pfam" id="PF13559">
    <property type="entry name" value="DUF4129"/>
    <property type="match status" value="1"/>
</dbReference>
<feature type="transmembrane region" description="Helical" evidence="2">
    <location>
        <begin position="97"/>
        <end position="123"/>
    </location>
</feature>
<keyword evidence="2" id="KW-0472">Membrane</keyword>
<sequence length="265" mass="27680">MTRNHTSTETSTDASPSTDTAATKVPRAALLATLTCAVLLTAMVVGAALSDPWTLPDTPPTADTPTIDTPAPAPLPTPPPPLDELEPREGMPTPLRITILGLVALAVAVYALILLRALSTWLLREIRARRAATTAARSGADPTDGTPARATTVPDLEHAVTDALARMAGATTSTDAVIAAWLALEDAAGAHGTTRTAAQTPTEFTLAVLRTTPASPDAVHGLLDLYHQARFTQTPTTPDQVTAARDHLHRLTGDLSPRDTPRDAP</sequence>
<feature type="compositionally biased region" description="Pro residues" evidence="1">
    <location>
        <begin position="71"/>
        <end position="82"/>
    </location>
</feature>